<comment type="caution">
    <text evidence="6">The sequence shown here is derived from an EMBL/GenBank/DDBJ whole genome shotgun (WGS) entry which is preliminary data.</text>
</comment>
<dbReference type="Pfam" id="PF07159">
    <property type="entry name" value="CYRIA-B_Rac1-bd"/>
    <property type="match status" value="1"/>
</dbReference>
<name>A0A9Q1H2V9_HOLLE</name>
<evidence type="ECO:0000259" key="5">
    <source>
        <dbReference type="Pfam" id="PF07159"/>
    </source>
</evidence>
<dbReference type="Proteomes" id="UP001152320">
    <property type="component" value="Chromosome 11"/>
</dbReference>
<reference evidence="6" key="1">
    <citation type="submission" date="2021-10" db="EMBL/GenBank/DDBJ databases">
        <title>Tropical sea cucumber genome reveals ecological adaptation and Cuvierian tubules defense mechanism.</title>
        <authorList>
            <person name="Chen T."/>
        </authorList>
    </citation>
    <scope>NUCLEOTIDE SEQUENCE</scope>
    <source>
        <strain evidence="6">Nanhai2018</strain>
        <tissue evidence="6">Muscle</tissue>
    </source>
</reference>
<comment type="subcellular location">
    <subcellularLocation>
        <location evidence="1">Membrane</location>
        <topology evidence="1">Lipid-anchor</topology>
    </subcellularLocation>
</comment>
<comment type="similarity">
    <text evidence="2">Belongs to the CYRI family.</text>
</comment>
<evidence type="ECO:0000256" key="2">
    <source>
        <dbReference type="ARBA" id="ARBA00005778"/>
    </source>
</evidence>
<keyword evidence="7" id="KW-1185">Reference proteome</keyword>
<dbReference type="AlphaFoldDB" id="A0A9Q1H2V9"/>
<evidence type="ECO:0000256" key="4">
    <source>
        <dbReference type="ARBA" id="ARBA00023288"/>
    </source>
</evidence>
<evidence type="ECO:0000256" key="1">
    <source>
        <dbReference type="ARBA" id="ARBA00004635"/>
    </source>
</evidence>
<sequence>MGNLLKLLQKPDDSTPDIFLDFENAQPTDGEKAVFEEVGKVLIRAFEVLDDLQRYRGAGDEIRDAISNPNNEDLQEKAWGAVCPLVVRLRNYYEYSQEVAEAVKSLLLIICSTDMSPTQHLDVQQATAKQFAEILDFTLRFDDLKMTNPAIQNDFSYYRRTLSRMKMASQDNTGDTSLAVNNEMANRMSLFYAQATPMLQTLSDATTKFVSENKDLPIENTTDVLSTMTAVCRVMLENRECHTRFQQGDTVLFVLRVMVGLIILYDHVHPVGAFDKRAAIDVKRCIKVLREQTPNVEGLLNALRYNSKHLNDETTPNGIRALLIS</sequence>
<dbReference type="GO" id="GO:0031267">
    <property type="term" value="F:small GTPase binding"/>
    <property type="evidence" value="ECO:0007669"/>
    <property type="project" value="InterPro"/>
</dbReference>
<keyword evidence="4" id="KW-0449">Lipoprotein</keyword>
<gene>
    <name evidence="6" type="ORF">HOLleu_23390</name>
</gene>
<evidence type="ECO:0000256" key="3">
    <source>
        <dbReference type="ARBA" id="ARBA00023136"/>
    </source>
</evidence>
<dbReference type="InterPro" id="IPR009828">
    <property type="entry name" value="CYRIA/CYRIB_Rac1-bd"/>
</dbReference>
<dbReference type="GO" id="GO:0016020">
    <property type="term" value="C:membrane"/>
    <property type="evidence" value="ECO:0007669"/>
    <property type="project" value="UniProtKB-SubCell"/>
</dbReference>
<dbReference type="EMBL" id="JAIZAY010000011">
    <property type="protein sequence ID" value="KAJ8033222.1"/>
    <property type="molecule type" value="Genomic_DNA"/>
</dbReference>
<proteinExistence type="inferred from homology"/>
<feature type="domain" description="CYRIA/CYRIB Rac1 binding" evidence="5">
    <location>
        <begin position="17"/>
        <end position="320"/>
    </location>
</feature>
<protein>
    <submittedName>
        <fullName evidence="6">Protein FAM49B</fullName>
    </submittedName>
</protein>
<keyword evidence="3" id="KW-0472">Membrane</keyword>
<dbReference type="InterPro" id="IPR039789">
    <property type="entry name" value="CYRI"/>
</dbReference>
<dbReference type="OrthoDB" id="60973at2759"/>
<dbReference type="PANTHER" id="PTHR12422">
    <property type="entry name" value="GH09096P"/>
    <property type="match status" value="1"/>
</dbReference>
<organism evidence="6 7">
    <name type="scientific">Holothuria leucospilota</name>
    <name type="common">Black long sea cucumber</name>
    <name type="synonym">Mertensiothuria leucospilota</name>
    <dbReference type="NCBI Taxonomy" id="206669"/>
    <lineage>
        <taxon>Eukaryota</taxon>
        <taxon>Metazoa</taxon>
        <taxon>Echinodermata</taxon>
        <taxon>Eleutherozoa</taxon>
        <taxon>Echinozoa</taxon>
        <taxon>Holothuroidea</taxon>
        <taxon>Aspidochirotacea</taxon>
        <taxon>Aspidochirotida</taxon>
        <taxon>Holothuriidae</taxon>
        <taxon>Holothuria</taxon>
    </lineage>
</organism>
<evidence type="ECO:0000313" key="6">
    <source>
        <dbReference type="EMBL" id="KAJ8033222.1"/>
    </source>
</evidence>
<dbReference type="GO" id="GO:0030833">
    <property type="term" value="P:regulation of actin filament polymerization"/>
    <property type="evidence" value="ECO:0007669"/>
    <property type="project" value="InterPro"/>
</dbReference>
<accession>A0A9Q1H2V9</accession>
<evidence type="ECO:0000313" key="7">
    <source>
        <dbReference type="Proteomes" id="UP001152320"/>
    </source>
</evidence>